<dbReference type="EMBL" id="CAJVPU010010741">
    <property type="protein sequence ID" value="CAG8608250.1"/>
    <property type="molecule type" value="Genomic_DNA"/>
</dbReference>
<sequence length="156" mass="17541">MNNAFYRTLSLSVARSCLNILIKNIESANVDVEEMVEDNEHIPENREIFVQVLQIIKILRHYLSIENREYNSIQDIRNNTEIMGSADTSFTTRNEPMTISNTGSATSAMEALDDLTSQLSQMAISTSKFENANSNNTIKSSSVNQYTLPDSIVLNK</sequence>
<protein>
    <submittedName>
        <fullName evidence="1">6114_t:CDS:1</fullName>
    </submittedName>
</protein>
<keyword evidence="2" id="KW-1185">Reference proteome</keyword>
<comment type="caution">
    <text evidence="1">The sequence shown here is derived from an EMBL/GenBank/DDBJ whole genome shotgun (WGS) entry which is preliminary data.</text>
</comment>
<name>A0ACA9MSE5_9GLOM</name>
<dbReference type="Proteomes" id="UP000789702">
    <property type="component" value="Unassembled WGS sequence"/>
</dbReference>
<proteinExistence type="predicted"/>
<feature type="non-terminal residue" evidence="1">
    <location>
        <position position="156"/>
    </location>
</feature>
<reference evidence="1" key="1">
    <citation type="submission" date="2021-06" db="EMBL/GenBank/DDBJ databases">
        <authorList>
            <person name="Kallberg Y."/>
            <person name="Tangrot J."/>
            <person name="Rosling A."/>
        </authorList>
    </citation>
    <scope>NUCLEOTIDE SEQUENCE</scope>
    <source>
        <strain evidence="1">IL203A</strain>
    </source>
</reference>
<evidence type="ECO:0000313" key="1">
    <source>
        <dbReference type="EMBL" id="CAG8608250.1"/>
    </source>
</evidence>
<accession>A0ACA9MSE5</accession>
<gene>
    <name evidence="1" type="ORF">DHETER_LOCUS7523</name>
</gene>
<evidence type="ECO:0000313" key="2">
    <source>
        <dbReference type="Proteomes" id="UP000789702"/>
    </source>
</evidence>
<organism evidence="1 2">
    <name type="scientific">Dentiscutata heterogama</name>
    <dbReference type="NCBI Taxonomy" id="1316150"/>
    <lineage>
        <taxon>Eukaryota</taxon>
        <taxon>Fungi</taxon>
        <taxon>Fungi incertae sedis</taxon>
        <taxon>Mucoromycota</taxon>
        <taxon>Glomeromycotina</taxon>
        <taxon>Glomeromycetes</taxon>
        <taxon>Diversisporales</taxon>
        <taxon>Gigasporaceae</taxon>
        <taxon>Dentiscutata</taxon>
    </lineage>
</organism>